<dbReference type="AlphaFoldDB" id="A0A2P2PSQ3"/>
<organism evidence="1">
    <name type="scientific">Rhizophora mucronata</name>
    <name type="common">Asiatic mangrove</name>
    <dbReference type="NCBI Taxonomy" id="61149"/>
    <lineage>
        <taxon>Eukaryota</taxon>
        <taxon>Viridiplantae</taxon>
        <taxon>Streptophyta</taxon>
        <taxon>Embryophyta</taxon>
        <taxon>Tracheophyta</taxon>
        <taxon>Spermatophyta</taxon>
        <taxon>Magnoliopsida</taxon>
        <taxon>eudicotyledons</taxon>
        <taxon>Gunneridae</taxon>
        <taxon>Pentapetalae</taxon>
        <taxon>rosids</taxon>
        <taxon>fabids</taxon>
        <taxon>Malpighiales</taxon>
        <taxon>Rhizophoraceae</taxon>
        <taxon>Rhizophora</taxon>
    </lineage>
</organism>
<name>A0A2P2PSQ3_RHIMU</name>
<accession>A0A2P2PSQ3</accession>
<reference evidence="1" key="1">
    <citation type="submission" date="2018-02" db="EMBL/GenBank/DDBJ databases">
        <title>Rhizophora mucronata_Transcriptome.</title>
        <authorList>
            <person name="Meera S.P."/>
            <person name="Sreeshan A."/>
            <person name="Augustine A."/>
        </authorList>
    </citation>
    <scope>NUCLEOTIDE SEQUENCE</scope>
    <source>
        <tissue evidence="1">Leaf</tissue>
    </source>
</reference>
<dbReference type="EMBL" id="GGEC01077290">
    <property type="protein sequence ID" value="MBX57774.1"/>
    <property type="molecule type" value="Transcribed_RNA"/>
</dbReference>
<protein>
    <submittedName>
        <fullName evidence="1">Uncharacterized protein</fullName>
    </submittedName>
</protein>
<proteinExistence type="predicted"/>
<sequence length="29" mass="3484">MFWNFHFHLKLGSYHGFNPHNDGTKQILP</sequence>
<evidence type="ECO:0000313" key="1">
    <source>
        <dbReference type="EMBL" id="MBX57774.1"/>
    </source>
</evidence>